<name>M8CTS6_AEGTA</name>
<evidence type="ECO:0000256" key="3">
    <source>
        <dbReference type="ARBA" id="ARBA00022679"/>
    </source>
</evidence>
<dbReference type="InterPro" id="IPR012392">
    <property type="entry name" value="3-ktacl-CoA_syn"/>
</dbReference>
<sequence>MDLSKHEMLVTNALFRTSGAVVLLSTSRTKARFQLLHITRKSTGAKDNAYRCVFQQEDDEGYLGIHLSKALLDIAGKALKDNLTITGPLVLPNSELLSFLFSSITRKLFNARTELYIPDFSKAFKHFCIHAGGRVVIDGVQRSLSLSYKHVEPSRMTLYRYGNTSSSSLWYDLAYTEAKGQMRKGDRVLMIGFGSGYKCNSAIWKCIQSIQNVDRAWADCIHRYLSDRGFTSSLGSKGGGEKEVSIHELMERSICRVNVVAAVDVVDALNLGGKDGFVGGNTFTLPPDNTNILLCESRDPNGGYRHVCPYYV</sequence>
<dbReference type="Pfam" id="PF08541">
    <property type="entry name" value="ACP_syn_III_C"/>
    <property type="match status" value="1"/>
</dbReference>
<dbReference type="EC" id="2.3.1.199" evidence="2"/>
<evidence type="ECO:0000256" key="4">
    <source>
        <dbReference type="ARBA" id="ARBA00023315"/>
    </source>
</evidence>
<protein>
    <recommendedName>
        <fullName evidence="2">very-long-chain 3-oxoacyl-CoA synthase</fullName>
        <ecNumber evidence="2">2.3.1.199</ecNumber>
    </recommendedName>
</protein>
<dbReference type="Pfam" id="PF08392">
    <property type="entry name" value="FAE1_CUT1_RppA"/>
    <property type="match status" value="1"/>
</dbReference>
<organism evidence="7">
    <name type="scientific">Aegilops tauschii</name>
    <name type="common">Tausch's goatgrass</name>
    <name type="synonym">Aegilops squarrosa</name>
    <dbReference type="NCBI Taxonomy" id="37682"/>
    <lineage>
        <taxon>Eukaryota</taxon>
        <taxon>Viridiplantae</taxon>
        <taxon>Streptophyta</taxon>
        <taxon>Embryophyta</taxon>
        <taxon>Tracheophyta</taxon>
        <taxon>Spermatophyta</taxon>
        <taxon>Magnoliopsida</taxon>
        <taxon>Liliopsida</taxon>
        <taxon>Poales</taxon>
        <taxon>Poaceae</taxon>
        <taxon>BOP clade</taxon>
        <taxon>Pooideae</taxon>
        <taxon>Triticodae</taxon>
        <taxon>Triticeae</taxon>
        <taxon>Triticinae</taxon>
        <taxon>Aegilops</taxon>
    </lineage>
</organism>
<dbReference type="GO" id="GO:0009922">
    <property type="term" value="F:fatty acid elongase activity"/>
    <property type="evidence" value="ECO:0007669"/>
    <property type="project" value="UniProtKB-EC"/>
</dbReference>
<proteinExistence type="inferred from homology"/>
<dbReference type="Gene3D" id="3.40.47.10">
    <property type="match status" value="1"/>
</dbReference>
<evidence type="ECO:0000256" key="1">
    <source>
        <dbReference type="ARBA" id="ARBA00005531"/>
    </source>
</evidence>
<dbReference type="InterPro" id="IPR013601">
    <property type="entry name" value="FAE1_typ3_polyketide_synth"/>
</dbReference>
<keyword evidence="4" id="KW-0012">Acyltransferase</keyword>
<dbReference type="SUPFAM" id="SSF53901">
    <property type="entry name" value="Thiolase-like"/>
    <property type="match status" value="1"/>
</dbReference>
<dbReference type="GO" id="GO:0006633">
    <property type="term" value="P:fatty acid biosynthetic process"/>
    <property type="evidence" value="ECO:0007669"/>
    <property type="project" value="InterPro"/>
</dbReference>
<comment type="similarity">
    <text evidence="1">Belongs to the thiolase-like superfamily. Chalcone/stilbene synthases family.</text>
</comment>
<dbReference type="EnsemblPlants" id="EMT31017">
    <property type="protein sequence ID" value="EMT31017"/>
    <property type="gene ID" value="F775_12667"/>
</dbReference>
<evidence type="ECO:0000259" key="6">
    <source>
        <dbReference type="Pfam" id="PF08541"/>
    </source>
</evidence>
<dbReference type="InterPro" id="IPR013747">
    <property type="entry name" value="ACP_syn_III_C"/>
</dbReference>
<reference evidence="7" key="1">
    <citation type="submission" date="2015-06" db="UniProtKB">
        <authorList>
            <consortium name="EnsemblPlants"/>
        </authorList>
    </citation>
    <scope>IDENTIFICATION</scope>
</reference>
<evidence type="ECO:0000256" key="2">
    <source>
        <dbReference type="ARBA" id="ARBA00012307"/>
    </source>
</evidence>
<dbReference type="InterPro" id="IPR016039">
    <property type="entry name" value="Thiolase-like"/>
</dbReference>
<evidence type="ECO:0000313" key="7">
    <source>
        <dbReference type="EnsemblPlants" id="EMT31017"/>
    </source>
</evidence>
<feature type="domain" description="Beta-ketoacyl-[acyl-carrier-protein] synthase III C-terminal" evidence="6">
    <location>
        <begin position="124"/>
        <end position="205"/>
    </location>
</feature>
<dbReference type="PANTHER" id="PTHR31561">
    <property type="entry name" value="3-KETOACYL-COA SYNTHASE"/>
    <property type="match status" value="1"/>
</dbReference>
<evidence type="ECO:0000259" key="5">
    <source>
        <dbReference type="Pfam" id="PF08392"/>
    </source>
</evidence>
<keyword evidence="3" id="KW-0808">Transferase</keyword>
<feature type="domain" description="FAE" evidence="5">
    <location>
        <begin position="5"/>
        <end position="108"/>
    </location>
</feature>
<dbReference type="AlphaFoldDB" id="M8CTS6"/>
<dbReference type="GO" id="GO:0016020">
    <property type="term" value="C:membrane"/>
    <property type="evidence" value="ECO:0007669"/>
    <property type="project" value="InterPro"/>
</dbReference>
<accession>M8CTS6</accession>